<dbReference type="GO" id="GO:0043021">
    <property type="term" value="F:ribonucleoprotein complex binding"/>
    <property type="evidence" value="ECO:0007669"/>
    <property type="project" value="UniProtKB-UniRule"/>
</dbReference>
<accession>A0A0A1UAV1</accession>
<evidence type="ECO:0000313" key="7">
    <source>
        <dbReference type="EMBL" id="ELP89283.1"/>
    </source>
</evidence>
<comment type="function">
    <text evidence="4">Required for maturation of ribosomal RNAs and formation of the large ribosomal subunit.</text>
</comment>
<dbReference type="GO" id="GO:0000463">
    <property type="term" value="P:maturation of LSU-rRNA from tricistronic rRNA transcript (SSU-rRNA, 5.8S rRNA, LSU-rRNA)"/>
    <property type="evidence" value="ECO:0007669"/>
    <property type="project" value="UniProtKB-UniRule"/>
</dbReference>
<dbReference type="Gene3D" id="3.40.50.10190">
    <property type="entry name" value="BRCT domain"/>
    <property type="match status" value="1"/>
</dbReference>
<organism evidence="7 8">
    <name type="scientific">Entamoeba invadens IP1</name>
    <dbReference type="NCBI Taxonomy" id="370355"/>
    <lineage>
        <taxon>Eukaryota</taxon>
        <taxon>Amoebozoa</taxon>
        <taxon>Evosea</taxon>
        <taxon>Archamoebae</taxon>
        <taxon>Mastigamoebida</taxon>
        <taxon>Entamoebidae</taxon>
        <taxon>Entamoeba</taxon>
    </lineage>
</organism>
<dbReference type="OMA" id="RESEPYQ"/>
<dbReference type="PANTHER" id="PTHR12221:SF6">
    <property type="entry name" value="PESCADILLO HOMOLOG"/>
    <property type="match status" value="1"/>
</dbReference>
<dbReference type="GO" id="GO:0030687">
    <property type="term" value="C:preribosome, large subunit precursor"/>
    <property type="evidence" value="ECO:0007669"/>
    <property type="project" value="UniProtKB-UniRule"/>
</dbReference>
<comment type="similarity">
    <text evidence="4">Belongs to the pescadillo family.</text>
</comment>
<dbReference type="AlphaFoldDB" id="A0A0A1UAV1"/>
<reference evidence="7 8" key="1">
    <citation type="submission" date="2012-10" db="EMBL/GenBank/DDBJ databases">
        <authorList>
            <person name="Zafar N."/>
            <person name="Inman J."/>
            <person name="Hall N."/>
            <person name="Lorenzi H."/>
            <person name="Caler E."/>
        </authorList>
    </citation>
    <scope>NUCLEOTIDE SEQUENCE [LARGE SCALE GENOMIC DNA]</scope>
    <source>
        <strain evidence="7 8">IP1</strain>
    </source>
</reference>
<name>A0A0A1UAV1_ENTIV</name>
<dbReference type="KEGG" id="eiv:EIN_487950"/>
<dbReference type="GeneID" id="14888239"/>
<dbReference type="SUPFAM" id="SSF52113">
    <property type="entry name" value="BRCT domain"/>
    <property type="match status" value="1"/>
</dbReference>
<dbReference type="PROSITE" id="PS50172">
    <property type="entry name" value="BRCT"/>
    <property type="match status" value="1"/>
</dbReference>
<proteinExistence type="inferred from homology"/>
<comment type="subcellular location">
    <subcellularLocation>
        <location evidence="4">Nucleus</location>
        <location evidence="4">Nucleolus</location>
    </subcellularLocation>
    <subcellularLocation>
        <location evidence="4">Nucleus</location>
        <location evidence="4">Nucleoplasm</location>
    </subcellularLocation>
</comment>
<dbReference type="HAMAP" id="MF_03028">
    <property type="entry name" value="Pescadillo"/>
    <property type="match status" value="1"/>
</dbReference>
<dbReference type="InterPro" id="IPR001357">
    <property type="entry name" value="BRCT_dom"/>
</dbReference>
<protein>
    <recommendedName>
        <fullName evidence="4">Pescadillo homolog</fullName>
    </recommendedName>
</protein>
<evidence type="ECO:0000256" key="3">
    <source>
        <dbReference type="ARBA" id="ARBA00023242"/>
    </source>
</evidence>
<dbReference type="InterPro" id="IPR036420">
    <property type="entry name" value="BRCT_dom_sf"/>
</dbReference>
<feature type="region of interest" description="Disordered" evidence="5">
    <location>
        <begin position="497"/>
        <end position="523"/>
    </location>
</feature>
<evidence type="ECO:0000313" key="8">
    <source>
        <dbReference type="Proteomes" id="UP000014680"/>
    </source>
</evidence>
<dbReference type="PANTHER" id="PTHR12221">
    <property type="entry name" value="PESCADILLO - RELATED"/>
    <property type="match status" value="1"/>
</dbReference>
<feature type="region of interest" description="Disordered" evidence="5">
    <location>
        <begin position="541"/>
        <end position="574"/>
    </location>
</feature>
<dbReference type="GO" id="GO:0000466">
    <property type="term" value="P:maturation of 5.8S rRNA from tricistronic rRNA transcript (SSU-rRNA, 5.8S rRNA, LSU-rRNA)"/>
    <property type="evidence" value="ECO:0007669"/>
    <property type="project" value="UniProtKB-UniRule"/>
</dbReference>
<dbReference type="GO" id="GO:0070545">
    <property type="term" value="C:PeBoW complex"/>
    <property type="evidence" value="ECO:0007669"/>
    <property type="project" value="TreeGrafter"/>
</dbReference>
<evidence type="ECO:0000256" key="2">
    <source>
        <dbReference type="ARBA" id="ARBA00022552"/>
    </source>
</evidence>
<dbReference type="OrthoDB" id="10264910at2759"/>
<keyword evidence="2 4" id="KW-0698">rRNA processing</keyword>
<evidence type="ECO:0000256" key="1">
    <source>
        <dbReference type="ARBA" id="ARBA00022517"/>
    </source>
</evidence>
<sequence>MPHFKSLPNKKSDQHRLKPIISKYMTRSQAIKRLSLNMSQFRRLCILKGIHPRVPPKTTEAQERQIFYTRDDISSLVHDKVTAKLLSMRAFKKKLQRLENRKEFGTKKIVERSCVPQLDLKDTIRERYPTFADCLKDLGDCLSMVYMFASQGLTTGERSQHVKLARRYVLEWEAYVKHQGLLRKCFISTKGFFYTASVCGIPVTWIVPHEFMIEKSETVDFNVLHEFLNFYVILMKFVCFKLYNTAGLVYPPRIDYVPGTEFLGEVHVERIAESKKKTFEIKQIKQEKPIVVDELIDVKDAVKGSENAIATEMAKESGVKSDETIEKEKMEELDTNNRIEEVDLGNRSGQGLMSGLVFYVQKEVAQNVKFVIECVGGMIVTDVNDEQITHQVGERGEHKTIAREFVQPQWIFDCVNENFLLPCAEYEIGKKLPPHLSPYGNGDGDYISERRKELDNIKKGHEYNYDEDAEKKEKASKEIITEDMEGDFVKGMLEEQGKEIPKPHEGPKSLKTKEMKAEEDEKKRKMVMLVGKKRRAVMKDEFEQRKKKRTLKGMHEKLLASKKRTDKKSDASDE</sequence>
<gene>
    <name evidence="7" type="ORF">EIN_487950</name>
</gene>
<keyword evidence="8" id="KW-1185">Reference proteome</keyword>
<dbReference type="Pfam" id="PF16589">
    <property type="entry name" value="BRCT_2"/>
    <property type="match status" value="1"/>
</dbReference>
<feature type="domain" description="BRCT" evidence="6">
    <location>
        <begin position="348"/>
        <end position="428"/>
    </location>
</feature>
<keyword evidence="3 4" id="KW-0539">Nucleus</keyword>
<dbReference type="GO" id="GO:0005654">
    <property type="term" value="C:nucleoplasm"/>
    <property type="evidence" value="ECO:0007669"/>
    <property type="project" value="UniProtKB-SubCell"/>
</dbReference>
<evidence type="ECO:0000256" key="4">
    <source>
        <dbReference type="HAMAP-Rule" id="MF_03028"/>
    </source>
</evidence>
<evidence type="ECO:0000259" key="6">
    <source>
        <dbReference type="PROSITE" id="PS50172"/>
    </source>
</evidence>
<dbReference type="Pfam" id="PF06732">
    <property type="entry name" value="Pescadillo_N"/>
    <property type="match status" value="1"/>
</dbReference>
<dbReference type="GO" id="GO:0003723">
    <property type="term" value="F:RNA binding"/>
    <property type="evidence" value="ECO:0007669"/>
    <property type="project" value="TreeGrafter"/>
</dbReference>
<evidence type="ECO:0000256" key="5">
    <source>
        <dbReference type="SAM" id="MobiDB-lite"/>
    </source>
</evidence>
<dbReference type="VEuPathDB" id="AmoebaDB:EIN_487950"/>
<dbReference type="InterPro" id="IPR010613">
    <property type="entry name" value="PES"/>
</dbReference>
<keyword evidence="1 4" id="KW-0690">Ribosome biogenesis</keyword>
<dbReference type="Proteomes" id="UP000014680">
    <property type="component" value="Unassembled WGS sequence"/>
</dbReference>
<dbReference type="RefSeq" id="XP_004256054.1">
    <property type="nucleotide sequence ID" value="XM_004256006.1"/>
</dbReference>
<dbReference type="EMBL" id="KB206670">
    <property type="protein sequence ID" value="ELP89283.1"/>
    <property type="molecule type" value="Genomic_DNA"/>
</dbReference>